<dbReference type="InParanoid" id="A0A2V0PP36"/>
<evidence type="ECO:0000313" key="3">
    <source>
        <dbReference type="EMBL" id="GBF99207.1"/>
    </source>
</evidence>
<dbReference type="EMBL" id="BDRX01000149">
    <property type="protein sequence ID" value="GBF99207.1"/>
    <property type="molecule type" value="Genomic_DNA"/>
</dbReference>
<organism evidence="3 4">
    <name type="scientific">Raphidocelis subcapitata</name>
    <dbReference type="NCBI Taxonomy" id="307507"/>
    <lineage>
        <taxon>Eukaryota</taxon>
        <taxon>Viridiplantae</taxon>
        <taxon>Chlorophyta</taxon>
        <taxon>core chlorophytes</taxon>
        <taxon>Chlorophyceae</taxon>
        <taxon>CS clade</taxon>
        <taxon>Sphaeropleales</taxon>
        <taxon>Selenastraceae</taxon>
        <taxon>Raphidocelis</taxon>
    </lineage>
</organism>
<dbReference type="OrthoDB" id="191169at2759"/>
<sequence length="512" mass="56281">MAAEDRGEHQNPGTRPMEEVLPSPQLLAHYKARVAEFEAEREELLRAVARCAVQADDLHRLEWEARKRADEVRELQQALGDSQQFLFEERQRLLALQAENDELRLQELEDRRRMQHLLSVAAPLEQAVTLRADAPPLAATAGAAAAAAAGHRQGGGRDGGGGVMRTVFLPAANADALVLKIEALQAQLNEQRALSEERTEALLVDRRVRQQEEERHRANFLVQIEALSTKVAQLEGTLRDTTRDYIQARAAQQAAEERAAAAEARMEQQVKAAQSEAARAQRVARHEARQESSAAEAKMREYVARFREQVRARDEELSRLSALHASTKDAADRRIAELEARVARLSEANRQLETRRQLEADGWAADVTLLRKQLAAVDRKLLQMRLIDRLDDDERLDALLDQLQKRAPAVPPARKQPRAAAAPRGAGGAGPAADAPALGCEEWEGSRDGGGCGGGDEDDTASGARSVTGQLASEVRAVRRQLEELGRRAEAKAERQGVVARQHGAPRAVRGA</sequence>
<keyword evidence="1" id="KW-0175">Coiled coil</keyword>
<protein>
    <submittedName>
        <fullName evidence="3">Uncharacterized protein</fullName>
    </submittedName>
</protein>
<dbReference type="PANTHER" id="PTHR22091">
    <property type="entry name" value="COILED-COIL DOMAIN-CONTAINING PROTEIN 77"/>
    <property type="match status" value="1"/>
</dbReference>
<evidence type="ECO:0000256" key="1">
    <source>
        <dbReference type="SAM" id="Coils"/>
    </source>
</evidence>
<feature type="coiled-coil region" evidence="1">
    <location>
        <begin position="174"/>
        <end position="355"/>
    </location>
</feature>
<evidence type="ECO:0000256" key="2">
    <source>
        <dbReference type="SAM" id="MobiDB-lite"/>
    </source>
</evidence>
<feature type="region of interest" description="Disordered" evidence="2">
    <location>
        <begin position="407"/>
        <end position="474"/>
    </location>
</feature>
<dbReference type="STRING" id="307507.A0A2V0PP36"/>
<feature type="region of interest" description="Disordered" evidence="2">
    <location>
        <begin position="486"/>
        <end position="512"/>
    </location>
</feature>
<feature type="region of interest" description="Disordered" evidence="2">
    <location>
        <begin position="1"/>
        <end position="23"/>
    </location>
</feature>
<gene>
    <name evidence="3" type="ORF">Rsub_12466</name>
</gene>
<accession>A0A2V0PP36</accession>
<comment type="caution">
    <text evidence="3">The sequence shown here is derived from an EMBL/GenBank/DDBJ whole genome shotgun (WGS) entry which is preliminary data.</text>
</comment>
<dbReference type="Proteomes" id="UP000247498">
    <property type="component" value="Unassembled WGS sequence"/>
</dbReference>
<dbReference type="PANTHER" id="PTHR22091:SF1">
    <property type="entry name" value="COILED-COIL DOMAIN-CONTAINING PROTEIN 77"/>
    <property type="match status" value="1"/>
</dbReference>
<feature type="coiled-coil region" evidence="1">
    <location>
        <begin position="27"/>
        <end position="111"/>
    </location>
</feature>
<feature type="compositionally biased region" description="Basic and acidic residues" evidence="2">
    <location>
        <begin position="486"/>
        <end position="495"/>
    </location>
</feature>
<evidence type="ECO:0000313" key="4">
    <source>
        <dbReference type="Proteomes" id="UP000247498"/>
    </source>
</evidence>
<proteinExistence type="predicted"/>
<dbReference type="InterPro" id="IPR037696">
    <property type="entry name" value="CCDC77"/>
</dbReference>
<name>A0A2V0PP36_9CHLO</name>
<reference evidence="3 4" key="1">
    <citation type="journal article" date="2018" name="Sci. Rep.">
        <title>Raphidocelis subcapitata (=Pseudokirchneriella subcapitata) provides an insight into genome evolution and environmental adaptations in the Sphaeropleales.</title>
        <authorList>
            <person name="Suzuki S."/>
            <person name="Yamaguchi H."/>
            <person name="Nakajima N."/>
            <person name="Kawachi M."/>
        </authorList>
    </citation>
    <scope>NUCLEOTIDE SEQUENCE [LARGE SCALE GENOMIC DNA]</scope>
    <source>
        <strain evidence="3 4">NIES-35</strain>
    </source>
</reference>
<dbReference type="AlphaFoldDB" id="A0A2V0PP36"/>
<keyword evidence="4" id="KW-1185">Reference proteome</keyword>